<feature type="transmembrane region" description="Helical" evidence="9">
    <location>
        <begin position="92"/>
        <end position="110"/>
    </location>
</feature>
<keyword evidence="12" id="KW-1185">Reference proteome</keyword>
<feature type="transmembrane region" description="Helical" evidence="9">
    <location>
        <begin position="334"/>
        <end position="353"/>
    </location>
</feature>
<evidence type="ECO:0000259" key="10">
    <source>
        <dbReference type="PROSITE" id="PS50893"/>
    </source>
</evidence>
<evidence type="ECO:0000256" key="9">
    <source>
        <dbReference type="SAM" id="Phobius"/>
    </source>
</evidence>
<keyword evidence="6 9" id="KW-1133">Transmembrane helix</keyword>
<evidence type="ECO:0000313" key="11">
    <source>
        <dbReference type="EMBL" id="OII72235.1"/>
    </source>
</evidence>
<keyword evidence="7 9" id="KW-0472">Membrane</keyword>
<dbReference type="InterPro" id="IPR003439">
    <property type="entry name" value="ABC_transporter-like_ATP-bd"/>
</dbReference>
<evidence type="ECO:0000256" key="8">
    <source>
        <dbReference type="SAM" id="Coils"/>
    </source>
</evidence>
<name>A0A1J4MFJ4_9CRYT</name>
<feature type="transmembrane region" description="Helical" evidence="9">
    <location>
        <begin position="1071"/>
        <end position="1092"/>
    </location>
</feature>
<evidence type="ECO:0000256" key="5">
    <source>
        <dbReference type="ARBA" id="ARBA00022840"/>
    </source>
</evidence>
<feature type="transmembrane region" description="Helical" evidence="9">
    <location>
        <begin position="847"/>
        <end position="869"/>
    </location>
</feature>
<feature type="transmembrane region" description="Helical" evidence="9">
    <location>
        <begin position="1043"/>
        <end position="1059"/>
    </location>
</feature>
<protein>
    <submittedName>
        <fullName evidence="11">Ion efflux transporter</fullName>
    </submittedName>
</protein>
<comment type="caution">
    <text evidence="11">The sequence shown here is derived from an EMBL/GenBank/DDBJ whole genome shotgun (WGS) entry which is preliminary data.</text>
</comment>
<dbReference type="Gene3D" id="3.40.50.300">
    <property type="entry name" value="P-loop containing nucleotide triphosphate hydrolases"/>
    <property type="match status" value="2"/>
</dbReference>
<feature type="transmembrane region" description="Helical" evidence="9">
    <location>
        <begin position="950"/>
        <end position="971"/>
    </location>
</feature>
<dbReference type="RefSeq" id="XP_028873807.1">
    <property type="nucleotide sequence ID" value="XM_029018580.1"/>
</dbReference>
<feature type="transmembrane region" description="Helical" evidence="9">
    <location>
        <begin position="925"/>
        <end position="944"/>
    </location>
</feature>
<evidence type="ECO:0000313" key="12">
    <source>
        <dbReference type="Proteomes" id="UP000186176"/>
    </source>
</evidence>
<evidence type="ECO:0000256" key="4">
    <source>
        <dbReference type="ARBA" id="ARBA00022741"/>
    </source>
</evidence>
<comment type="similarity">
    <text evidence="2">Belongs to the ABC transporter superfamily. ABCC family. Conjugate transporter (TC 3.A.1.208) subfamily.</text>
</comment>
<evidence type="ECO:0000256" key="7">
    <source>
        <dbReference type="ARBA" id="ARBA00023136"/>
    </source>
</evidence>
<feature type="transmembrane region" description="Helical" evidence="9">
    <location>
        <begin position="249"/>
        <end position="272"/>
    </location>
</feature>
<comment type="subcellular location">
    <subcellularLocation>
        <location evidence="1">Membrane</location>
        <topology evidence="1">Multi-pass membrane protein</topology>
    </subcellularLocation>
</comment>
<dbReference type="GeneID" id="39978359"/>
<feature type="transmembrane region" description="Helical" evidence="9">
    <location>
        <begin position="781"/>
        <end position="805"/>
    </location>
</feature>
<sequence length="1471" mass="167076">MFKSFLDDILLFNAGRTAESLFIKERENREKKQGSIRSSEIPDEYDNKDYIEDIKTLEQAFRDYDKLNSKDGKNVWTCFSVYLIILKTFKKFYGIYSLLFFINLIISYFVKVQAKEFFNFFVSENSSKPILANLLPGLFLIILQIFSIVFTTHCEYYNSWVHFKVQSAISGSSLLRFLECKRLKNKQGLCILDNNSSTEILSLYQNIILVDSDFTEFAISNSINIILYPLHIFTSALVAHSVFGGTPLILCLLSLFTCFLISAVTQVLSAMYKKPFLKAREERVEETSRLLEQSKYLSVTQQLFSSIHLLISRNRNIELHYNSLRKYICMITEVFDNWITLSCTLVIGSYIFYNKIPVSQASIMIIQSAWLIPTFYHPLNDILFFVYFIIEGTISIERIAQFLFFTQNDPSQDIGLEEPSLSNSNISGIVLNNVSFFRGKNVAPSVINVNLNISPGVPCFVLGKFSSGKSALLEGIAGLLFSSSTCQNGQISGFGAGGSISFKLENGQLENISDISSRALVGYVPQLLWVPTGLPLSDLILCGSAYNQKLWQEVIYQCDLEMDFLNWGIRSFEETQKMVVTDKQFSTGQKVRLSLARAIYSTLSNNENKPRIFLIDCVLNSLDPFVCKIIIERLFSKNGLLSDSMSVIVIEPPILEFIKQASNNNGFSYKIVNMSDKMITSTEEVTVNCVRNSSGALVSPGFIAEKKPNVTKCDLQENPQDLKIVCNEGIENTSEIDIQKNKYSHYYPTSYFYMFVTGSKKIVKNLHSFHSDFKGSSFESFMMIFMLVLPQIMVKLGESLFLIILEENSITNLNWNSIEFFESDKLTGFKTLLFKIPSLLGYNVLSFWSLFYNTALVISMISTCIALLLEIRIGFRAARYFHNSVLLGYLGATSNSILRWLPMSFILNRLSNDQLQIDYCITRRIRFVIIILNSIFISAIPLIFGSVNSFLTLTSIGLVAISIYHFFIRYFTNGCRTLRSCYISEYSPLVDTIQTIGKGKKCINSYQVKEFFFETTINRINSVLKPRFAQICLDSWFKMRIKILLTIPVTFINIILPYVSNNQGSSTRSVIALAIATATGLAPLLSILVGYWSKLETELVSVERSRLYLAASREAGSDYLEHEKEKHHSEQEKGKVEIELKNVEAEHSRLDSKGNSNFDNSHLIGTKIIHIKNIRGITANFKAGEVIGIIGRTGSGKTTLLDVLSNLLPCKSGKMTVLGLENSSEKMFDKLESLKFPFKDFDPMILKSIIMSQKNLSHIAFLPLEVYFHKNGIIWDIVDPLKEYDLDNIKAALSICGFESYLERNESSNSELESIDCDQESALLSENNAVLKFLETKLDEIKFGILQMRMLLFVNFFLKKDKLRIILVDEPPVVLRNQMENSIVSNGKMNKDKLNEKIGCNNSECILSSVINKYFKHCITFIASHDIRSLQYASRVLVLSSGKIIKDTQLDRNSFSNSELFSFMRTDLIEK</sequence>
<proteinExistence type="inferred from homology"/>
<dbReference type="GO" id="GO:0016020">
    <property type="term" value="C:membrane"/>
    <property type="evidence" value="ECO:0007669"/>
    <property type="project" value="UniProtKB-SubCell"/>
</dbReference>
<dbReference type="PANTHER" id="PTHR24223">
    <property type="entry name" value="ATP-BINDING CASSETTE SUB-FAMILY C"/>
    <property type="match status" value="1"/>
</dbReference>
<dbReference type="InterPro" id="IPR027417">
    <property type="entry name" value="P-loop_NTPase"/>
</dbReference>
<dbReference type="GO" id="GO:0005524">
    <property type="term" value="F:ATP binding"/>
    <property type="evidence" value="ECO:0007669"/>
    <property type="project" value="UniProtKB-KW"/>
</dbReference>
<dbReference type="VEuPathDB" id="CryptoDB:cubi_01568"/>
<dbReference type="GO" id="GO:0016887">
    <property type="term" value="F:ATP hydrolysis activity"/>
    <property type="evidence" value="ECO:0007669"/>
    <property type="project" value="InterPro"/>
</dbReference>
<dbReference type="PANTHER" id="PTHR24223:SF456">
    <property type="entry name" value="MULTIDRUG RESISTANCE-ASSOCIATED PROTEIN LETHAL(2)03659"/>
    <property type="match status" value="1"/>
</dbReference>
<evidence type="ECO:0000256" key="2">
    <source>
        <dbReference type="ARBA" id="ARBA00009726"/>
    </source>
</evidence>
<dbReference type="SMART" id="SM00382">
    <property type="entry name" value="AAA"/>
    <property type="match status" value="2"/>
</dbReference>
<feature type="coiled-coil region" evidence="8">
    <location>
        <begin position="1126"/>
        <end position="1153"/>
    </location>
</feature>
<gene>
    <name evidence="11" type="ORF">cubi_01568</name>
</gene>
<dbReference type="SUPFAM" id="SSF90123">
    <property type="entry name" value="ABC transporter transmembrane region"/>
    <property type="match status" value="2"/>
</dbReference>
<dbReference type="InterPro" id="IPR003593">
    <property type="entry name" value="AAA+_ATPase"/>
</dbReference>
<feature type="transmembrane region" description="Helical" evidence="9">
    <location>
        <begin position="130"/>
        <end position="150"/>
    </location>
</feature>
<feature type="domain" description="ABC transporter" evidence="10">
    <location>
        <begin position="1158"/>
        <end position="1466"/>
    </location>
</feature>
<dbReference type="GO" id="GO:0042626">
    <property type="term" value="F:ATPase-coupled transmembrane transporter activity"/>
    <property type="evidence" value="ECO:0007669"/>
    <property type="project" value="TreeGrafter"/>
</dbReference>
<dbReference type="InterPro" id="IPR036640">
    <property type="entry name" value="ABC1_TM_sf"/>
</dbReference>
<dbReference type="InterPro" id="IPR050173">
    <property type="entry name" value="ABC_transporter_C-like"/>
</dbReference>
<dbReference type="Pfam" id="PF00005">
    <property type="entry name" value="ABC_tran"/>
    <property type="match status" value="2"/>
</dbReference>
<keyword evidence="8" id="KW-0175">Coiled coil</keyword>
<feature type="transmembrane region" description="Helical" evidence="9">
    <location>
        <begin position="365"/>
        <end position="390"/>
    </location>
</feature>
<evidence type="ECO:0000256" key="6">
    <source>
        <dbReference type="ARBA" id="ARBA00022989"/>
    </source>
</evidence>
<keyword evidence="3 9" id="KW-0812">Transmembrane</keyword>
<evidence type="ECO:0000256" key="1">
    <source>
        <dbReference type="ARBA" id="ARBA00004141"/>
    </source>
</evidence>
<dbReference type="PROSITE" id="PS50893">
    <property type="entry name" value="ABC_TRANSPORTER_2"/>
    <property type="match status" value="1"/>
</dbReference>
<organism evidence="11 12">
    <name type="scientific">Cryptosporidium ubiquitum</name>
    <dbReference type="NCBI Taxonomy" id="857276"/>
    <lineage>
        <taxon>Eukaryota</taxon>
        <taxon>Sar</taxon>
        <taxon>Alveolata</taxon>
        <taxon>Apicomplexa</taxon>
        <taxon>Conoidasida</taxon>
        <taxon>Coccidia</taxon>
        <taxon>Eucoccidiorida</taxon>
        <taxon>Eimeriorina</taxon>
        <taxon>Cryptosporidiidae</taxon>
        <taxon>Cryptosporidium</taxon>
    </lineage>
</organism>
<keyword evidence="5" id="KW-0067">ATP-binding</keyword>
<evidence type="ECO:0000256" key="3">
    <source>
        <dbReference type="ARBA" id="ARBA00022692"/>
    </source>
</evidence>
<accession>A0A1J4MFJ4</accession>
<reference evidence="11 12" key="1">
    <citation type="submission" date="2016-10" db="EMBL/GenBank/DDBJ databases">
        <title>Reductive evolution of mitochondrial metabolism and differential evolution of invasion-related proteins in Cryptosporidium.</title>
        <authorList>
            <person name="Liu S."/>
            <person name="Roellig D.M."/>
            <person name="Guo Y."/>
            <person name="Li N."/>
            <person name="Frace M.A."/>
            <person name="Tang K."/>
            <person name="Zhang L."/>
            <person name="Feng Y."/>
            <person name="Xiao L."/>
        </authorList>
    </citation>
    <scope>NUCLEOTIDE SEQUENCE [LARGE SCALE GENOMIC DNA]</scope>
    <source>
        <strain evidence="11">39726</strain>
    </source>
</reference>
<dbReference type="SUPFAM" id="SSF52540">
    <property type="entry name" value="P-loop containing nucleoside triphosphate hydrolases"/>
    <property type="match status" value="2"/>
</dbReference>
<dbReference type="Proteomes" id="UP000186176">
    <property type="component" value="Unassembled WGS sequence"/>
</dbReference>
<dbReference type="Gene3D" id="1.20.1560.10">
    <property type="entry name" value="ABC transporter type 1, transmembrane domain"/>
    <property type="match status" value="2"/>
</dbReference>
<dbReference type="OrthoDB" id="6500128at2759"/>
<dbReference type="EMBL" id="LRBP01000025">
    <property type="protein sequence ID" value="OII72235.1"/>
    <property type="molecule type" value="Genomic_DNA"/>
</dbReference>
<keyword evidence="4" id="KW-0547">Nucleotide-binding</keyword>